<dbReference type="PANTHER" id="PTHR22901:SF0">
    <property type="entry name" value="SIALATE O-ACETYLESTERASE"/>
    <property type="match status" value="1"/>
</dbReference>
<dbReference type="OrthoDB" id="9816001at2"/>
<dbReference type="SUPFAM" id="SSF52266">
    <property type="entry name" value="SGNH hydrolase"/>
    <property type="match status" value="1"/>
</dbReference>
<dbReference type="GO" id="GO:0005975">
    <property type="term" value="P:carbohydrate metabolic process"/>
    <property type="evidence" value="ECO:0007669"/>
    <property type="project" value="TreeGrafter"/>
</dbReference>
<dbReference type="Proteomes" id="UP000267268">
    <property type="component" value="Chromosome 1"/>
</dbReference>
<name>A0A3S9NXS8_9BACT</name>
<dbReference type="Pfam" id="PF03629">
    <property type="entry name" value="SASA"/>
    <property type="match status" value="1"/>
</dbReference>
<evidence type="ECO:0000256" key="1">
    <source>
        <dbReference type="ARBA" id="ARBA00022801"/>
    </source>
</evidence>
<evidence type="ECO:0000259" key="2">
    <source>
        <dbReference type="Pfam" id="PF03629"/>
    </source>
</evidence>
<gene>
    <name evidence="3" type="ORF">EI427_00560</name>
</gene>
<evidence type="ECO:0000313" key="3">
    <source>
        <dbReference type="EMBL" id="AZQ60752.1"/>
    </source>
</evidence>
<accession>A0A3S9NXS8</accession>
<dbReference type="PANTHER" id="PTHR22901">
    <property type="entry name" value="SIALATE O-ACETYLESTERASE"/>
    <property type="match status" value="1"/>
</dbReference>
<dbReference type="Gene3D" id="3.40.50.1110">
    <property type="entry name" value="SGNH hydrolase"/>
    <property type="match status" value="1"/>
</dbReference>
<dbReference type="InterPro" id="IPR039329">
    <property type="entry name" value="SIAE"/>
</dbReference>
<dbReference type="AlphaFoldDB" id="A0A3S9NXS8"/>
<dbReference type="KEGG" id="fll:EI427_00560"/>
<evidence type="ECO:0000313" key="4">
    <source>
        <dbReference type="Proteomes" id="UP000267268"/>
    </source>
</evidence>
<keyword evidence="4" id="KW-1185">Reference proteome</keyword>
<dbReference type="InterPro" id="IPR036514">
    <property type="entry name" value="SGNH_hydro_sf"/>
</dbReference>
<protein>
    <submittedName>
        <fullName evidence="3">Sialate O-acetylesterase</fullName>
    </submittedName>
</protein>
<dbReference type="EMBL" id="CP034562">
    <property type="protein sequence ID" value="AZQ60752.1"/>
    <property type="molecule type" value="Genomic_DNA"/>
</dbReference>
<dbReference type="GO" id="GO:0001681">
    <property type="term" value="F:sialate O-acetylesterase activity"/>
    <property type="evidence" value="ECO:0007669"/>
    <property type="project" value="InterPro"/>
</dbReference>
<feature type="domain" description="Sialate O-acetylesterase" evidence="2">
    <location>
        <begin position="117"/>
        <end position="368"/>
    </location>
</feature>
<sequence>MKKVFFIIIEIEMKAKLLSTVLALLIATISFGQTKVGSMFTDHMVLQQQSNVKIWGVDKPKTKVTVSGSWGEDIITKTSKEGKWTVELPTPKGSFTPYIVTVVGSSEIHLSDVLIGEVWLASGQSNMQMPLKGNKNQPIIGSAEMILEASKPNHIRLFTVKPSYGIKTQNSLEGEWKVATSLTARNFSAVAYFFGKNIADYINVPVGLINSSRGATQAECWMSEKTLATVSKKKVPEDNALIPTKDTGLTPSVFYNHMIYPLVGYSIKGVIWYQGESNKMEAAQYTKVLSALINSWRAEWNQGDFPFYQVEIAPFIYKKGGDAAARLRENQFKVTTHVKNTGIVSTVDLGDLHYIHPPRKKEVGDRLALLALANDYDFKGIDAVGPSFKEFSINGDKVKVSFKDAPNGITSFSKEITGFEIAGEDQVFYPATARINNKKVAVVVTSDKVTKPVAIRYAFKNFSKANLYGVSGLPVFPFRTDNWESRKEN</sequence>
<keyword evidence="1" id="KW-0378">Hydrolase</keyword>
<organism evidence="3 4">
    <name type="scientific">Flammeovirga pectinis</name>
    <dbReference type="NCBI Taxonomy" id="2494373"/>
    <lineage>
        <taxon>Bacteria</taxon>
        <taxon>Pseudomonadati</taxon>
        <taxon>Bacteroidota</taxon>
        <taxon>Cytophagia</taxon>
        <taxon>Cytophagales</taxon>
        <taxon>Flammeovirgaceae</taxon>
        <taxon>Flammeovirga</taxon>
    </lineage>
</organism>
<proteinExistence type="predicted"/>
<dbReference type="InterPro" id="IPR005181">
    <property type="entry name" value="SASA"/>
</dbReference>
<dbReference type="RefSeq" id="WP_126610695.1">
    <property type="nucleotide sequence ID" value="NZ_CP034562.1"/>
</dbReference>
<reference evidence="3 4" key="1">
    <citation type="submission" date="2018-12" db="EMBL/GenBank/DDBJ databases">
        <title>Flammeovirga pectinis sp. nov., isolated from the gut of the Korean scallop, Patinopecten yessoensis.</title>
        <authorList>
            <person name="Bae J.-W."/>
            <person name="Jeong Y.-S."/>
            <person name="Kang W."/>
        </authorList>
    </citation>
    <scope>NUCLEOTIDE SEQUENCE [LARGE SCALE GENOMIC DNA]</scope>
    <source>
        <strain evidence="3 4">L12M1</strain>
    </source>
</reference>